<dbReference type="InterPro" id="IPR025493">
    <property type="entry name" value="DUF4384"/>
</dbReference>
<dbReference type="EMBL" id="MEYH01000051">
    <property type="protein sequence ID" value="OGD15634.1"/>
    <property type="molecule type" value="Genomic_DNA"/>
</dbReference>
<keyword evidence="1" id="KW-0472">Membrane</keyword>
<sequence length="435" mass="49216">MLRNIWFQKRGKIFTCIFITLIVFLWLGIYGINFAQSPSPEEVEKMKSIQIINPHPPFSLRLWLDKERGAVYVPGEKIKISFQVSQDSFVTLYNYDTGGRVKIIFPNQYSPHNFVRAGQTYSVDGLIDPNTRAGMEYVQGFATSKSILITDKEQNLISKEFMPEVNKDYKNFTSTIRSIIVSQPPIAWVSSNLLGYTVMPITPPPPPPANYGRIIATSQPQGSKVYLDNVYKGVTPLNLDRVTSGQHHIRLAMAGYQDWSNYVSISPSRTTTVSADLIPLAVYGSISIYCNQGNAKIYLDGSYQKTTSANKSVELKNVKQGYHELLITKDGYQKWENTILVTTNQTYMVSAYLVPEINYNGSIAVYCNVSGAKIFLNGTYKIATLSSQPRILEEITEGQYEITLTRDGYRTWVQDIWVYAGETNSLYVDMNKIEY</sequence>
<evidence type="ECO:0000259" key="2">
    <source>
        <dbReference type="Pfam" id="PF08308"/>
    </source>
</evidence>
<feature type="domain" description="PEGA" evidence="2">
    <location>
        <begin position="284"/>
        <end position="355"/>
    </location>
</feature>
<evidence type="ECO:0000259" key="3">
    <source>
        <dbReference type="Pfam" id="PF14326"/>
    </source>
</evidence>
<dbReference type="STRING" id="1797291.A2V47_07015"/>
<dbReference type="Proteomes" id="UP000177701">
    <property type="component" value="Unassembled WGS sequence"/>
</dbReference>
<evidence type="ECO:0000313" key="4">
    <source>
        <dbReference type="EMBL" id="OGD15634.1"/>
    </source>
</evidence>
<dbReference type="InterPro" id="IPR013229">
    <property type="entry name" value="PEGA"/>
</dbReference>
<evidence type="ECO:0008006" key="6">
    <source>
        <dbReference type="Google" id="ProtNLM"/>
    </source>
</evidence>
<feature type="domain" description="PEGA" evidence="2">
    <location>
        <begin position="214"/>
        <end position="277"/>
    </location>
</feature>
<dbReference type="PANTHER" id="PTHR36194:SF1">
    <property type="entry name" value="S-LAYER-LIKE PROTEIN"/>
    <property type="match status" value="1"/>
</dbReference>
<keyword evidence="1" id="KW-1133">Transmembrane helix</keyword>
<evidence type="ECO:0000256" key="1">
    <source>
        <dbReference type="SAM" id="Phobius"/>
    </source>
</evidence>
<proteinExistence type="predicted"/>
<gene>
    <name evidence="4" type="ORF">A2V47_07015</name>
</gene>
<name>A0A1F5ACK3_9BACT</name>
<dbReference type="AlphaFoldDB" id="A0A1F5ACK3"/>
<reference evidence="4 5" key="1">
    <citation type="journal article" date="2016" name="Nat. Commun.">
        <title>Thousands of microbial genomes shed light on interconnected biogeochemical processes in an aquifer system.</title>
        <authorList>
            <person name="Anantharaman K."/>
            <person name="Brown C.T."/>
            <person name="Hug L.A."/>
            <person name="Sharon I."/>
            <person name="Castelle C.J."/>
            <person name="Probst A.J."/>
            <person name="Thomas B.C."/>
            <person name="Singh A."/>
            <person name="Wilkins M.J."/>
            <person name="Karaoz U."/>
            <person name="Brodie E.L."/>
            <person name="Williams K.H."/>
            <person name="Hubbard S.S."/>
            <person name="Banfield J.F."/>
        </authorList>
    </citation>
    <scope>NUCLEOTIDE SEQUENCE [LARGE SCALE GENOMIC DNA]</scope>
</reference>
<feature type="domain" description="PEGA" evidence="2">
    <location>
        <begin position="361"/>
        <end position="432"/>
    </location>
</feature>
<dbReference type="Pfam" id="PF14326">
    <property type="entry name" value="DUF4384"/>
    <property type="match status" value="1"/>
</dbReference>
<feature type="transmembrane region" description="Helical" evidence="1">
    <location>
        <begin position="12"/>
        <end position="32"/>
    </location>
</feature>
<feature type="domain" description="DUF4384" evidence="3">
    <location>
        <begin position="72"/>
        <end position="123"/>
    </location>
</feature>
<comment type="caution">
    <text evidence="4">The sequence shown here is derived from an EMBL/GenBank/DDBJ whole genome shotgun (WGS) entry which is preliminary data.</text>
</comment>
<dbReference type="Pfam" id="PF08308">
    <property type="entry name" value="PEGA"/>
    <property type="match status" value="3"/>
</dbReference>
<accession>A0A1F5ACK3</accession>
<organism evidence="4 5">
    <name type="scientific">Candidatus Sediminicultor quintus</name>
    <dbReference type="NCBI Taxonomy" id="1797291"/>
    <lineage>
        <taxon>Bacteria</taxon>
        <taxon>Pseudomonadati</taxon>
        <taxon>Atribacterota</taxon>
        <taxon>Candidatus Phoenicimicrobiia</taxon>
        <taxon>Candidatus Pheonicimicrobiales</taxon>
        <taxon>Candidatus Phoenicimicrobiaceae</taxon>
        <taxon>Candidatus Sediminicultor</taxon>
    </lineage>
</organism>
<evidence type="ECO:0000313" key="5">
    <source>
        <dbReference type="Proteomes" id="UP000177701"/>
    </source>
</evidence>
<protein>
    <recommendedName>
        <fullName evidence="6">PEGA domain-containing protein</fullName>
    </recommendedName>
</protein>
<keyword evidence="1" id="KW-0812">Transmembrane</keyword>
<dbReference type="PANTHER" id="PTHR36194">
    <property type="entry name" value="S-LAYER-LIKE PROTEIN"/>
    <property type="match status" value="1"/>
</dbReference>